<evidence type="ECO:0000313" key="11">
    <source>
        <dbReference type="EMBL" id="MDR5867598.1"/>
    </source>
</evidence>
<feature type="domain" description="Major facilitator superfamily (MFS) profile" evidence="10">
    <location>
        <begin position="12"/>
        <end position="389"/>
    </location>
</feature>
<feature type="transmembrane region" description="Helical" evidence="9">
    <location>
        <begin position="280"/>
        <end position="297"/>
    </location>
</feature>
<keyword evidence="7 9" id="KW-0472">Membrane</keyword>
<keyword evidence="6 9" id="KW-1133">Transmembrane helix</keyword>
<dbReference type="EMBL" id="JARWAK010000010">
    <property type="protein sequence ID" value="MDR5867598.1"/>
    <property type="molecule type" value="Genomic_DNA"/>
</dbReference>
<feature type="transmembrane region" description="Helical" evidence="9">
    <location>
        <begin position="12"/>
        <end position="29"/>
    </location>
</feature>
<feature type="compositionally biased region" description="Low complexity" evidence="8">
    <location>
        <begin position="401"/>
        <end position="412"/>
    </location>
</feature>
<dbReference type="PANTHER" id="PTHR43271">
    <property type="entry name" value="BLL2771 PROTEIN"/>
    <property type="match status" value="1"/>
</dbReference>
<dbReference type="InterPro" id="IPR020846">
    <property type="entry name" value="MFS_dom"/>
</dbReference>
<evidence type="ECO:0000256" key="5">
    <source>
        <dbReference type="ARBA" id="ARBA00022692"/>
    </source>
</evidence>
<evidence type="ECO:0000259" key="10">
    <source>
        <dbReference type="PROSITE" id="PS50850"/>
    </source>
</evidence>
<dbReference type="RefSeq" id="WP_309653187.1">
    <property type="nucleotide sequence ID" value="NZ_JARWAK010000010.1"/>
</dbReference>
<dbReference type="PANTHER" id="PTHR43271:SF1">
    <property type="entry name" value="INNER MEMBRANE TRANSPORT PROTEIN YNFM"/>
    <property type="match status" value="1"/>
</dbReference>
<feature type="transmembrane region" description="Helical" evidence="9">
    <location>
        <begin position="217"/>
        <end position="236"/>
    </location>
</feature>
<keyword evidence="5 9" id="KW-0812">Transmembrane</keyword>
<evidence type="ECO:0000256" key="3">
    <source>
        <dbReference type="ARBA" id="ARBA00022448"/>
    </source>
</evidence>
<feature type="transmembrane region" description="Helical" evidence="9">
    <location>
        <begin position="41"/>
        <end position="66"/>
    </location>
</feature>
<dbReference type="SUPFAM" id="SSF103473">
    <property type="entry name" value="MFS general substrate transporter"/>
    <property type="match status" value="1"/>
</dbReference>
<keyword evidence="3" id="KW-0813">Transport</keyword>
<keyword evidence="12" id="KW-1185">Reference proteome</keyword>
<evidence type="ECO:0000256" key="1">
    <source>
        <dbReference type="ARBA" id="ARBA00004651"/>
    </source>
</evidence>
<keyword evidence="4" id="KW-1003">Cell membrane</keyword>
<comment type="subcellular location">
    <subcellularLocation>
        <location evidence="1">Cell membrane</location>
        <topology evidence="1">Multi-pass membrane protein</topology>
    </subcellularLocation>
</comment>
<protein>
    <submittedName>
        <fullName evidence="11">MFS transporter</fullName>
    </submittedName>
</protein>
<comment type="similarity">
    <text evidence="2">Belongs to the major facilitator superfamily.</text>
</comment>
<gene>
    <name evidence="11" type="ORF">QC818_12430</name>
</gene>
<reference evidence="11 12" key="1">
    <citation type="submission" date="2023-04" db="EMBL/GenBank/DDBJ databases">
        <title>A long-awaited taxogenomic arrangement of the family Halomonadaceae.</title>
        <authorList>
            <person name="De La Haba R."/>
            <person name="Chuvochina M."/>
            <person name="Wittouck S."/>
            <person name="Arahal D.R."/>
            <person name="Sanchez-Porro C."/>
            <person name="Hugenholtz P."/>
            <person name="Ventosa A."/>
        </authorList>
    </citation>
    <scope>NUCLEOTIDE SEQUENCE [LARGE SCALE GENOMIC DNA]</scope>
    <source>
        <strain evidence="11 12">DSM 23530</strain>
    </source>
</reference>
<evidence type="ECO:0000256" key="8">
    <source>
        <dbReference type="SAM" id="MobiDB-lite"/>
    </source>
</evidence>
<feature type="transmembrane region" description="Helical" evidence="9">
    <location>
        <begin position="78"/>
        <end position="97"/>
    </location>
</feature>
<dbReference type="InterPro" id="IPR036259">
    <property type="entry name" value="MFS_trans_sf"/>
</dbReference>
<evidence type="ECO:0000256" key="6">
    <source>
        <dbReference type="ARBA" id="ARBA00022989"/>
    </source>
</evidence>
<evidence type="ECO:0000256" key="7">
    <source>
        <dbReference type="ARBA" id="ARBA00023136"/>
    </source>
</evidence>
<feature type="region of interest" description="Disordered" evidence="8">
    <location>
        <begin position="395"/>
        <end position="422"/>
    </location>
</feature>
<feature type="transmembrane region" description="Helical" evidence="9">
    <location>
        <begin position="338"/>
        <end position="356"/>
    </location>
</feature>
<sequence>MIHVHSRAWWRATLALCLGSFLVFLNLYVPQPLLPELRAGYGVSTLAANLAMSLATLSLAGALLVFGPLSDAIGRGGIMRLTLLLGGGLSLLLAWAPDFGMLLALRVVQGFALGGLPAVAIAWMGDEFERSAMLPAVGLYIAANSLGGIGGRVLGGWVADIAGVAASFQLVGALTLLGVAGFWWLLPPARGFAPRRFRLAGALGDLRGHLATPALRGAYLLGGLNFLVFINLYSYLTFRLAAAPFALDTRWLGLLFLTYLGGTLASALAGRLARRVSPPACMAGGTLLMMLGILLTLSTRLEAILAGLVLAAFGFFLAHAMASGWVSRQARHARGSASALYLVFYYLGASLGGAWLEPFWRAAAWPGVVAGAGLVLAVTLGLALRLRRWHRPRGAADQEVAAASASSPQTSSRRSERPQAAL</sequence>
<feature type="transmembrane region" description="Helical" evidence="9">
    <location>
        <begin position="137"/>
        <end position="155"/>
    </location>
</feature>
<feature type="transmembrane region" description="Helical" evidence="9">
    <location>
        <begin position="303"/>
        <end position="326"/>
    </location>
</feature>
<dbReference type="PROSITE" id="PS50850">
    <property type="entry name" value="MFS"/>
    <property type="match status" value="1"/>
</dbReference>
<dbReference type="Gene3D" id="1.20.1250.20">
    <property type="entry name" value="MFS general substrate transporter like domains"/>
    <property type="match status" value="1"/>
</dbReference>
<feature type="compositionally biased region" description="Basic and acidic residues" evidence="8">
    <location>
        <begin position="413"/>
        <end position="422"/>
    </location>
</feature>
<evidence type="ECO:0000256" key="9">
    <source>
        <dbReference type="SAM" id="Phobius"/>
    </source>
</evidence>
<feature type="transmembrane region" description="Helical" evidence="9">
    <location>
        <begin position="251"/>
        <end position="273"/>
    </location>
</feature>
<organism evidence="11 12">
    <name type="scientific">Halomonas koreensis</name>
    <dbReference type="NCBI Taxonomy" id="245385"/>
    <lineage>
        <taxon>Bacteria</taxon>
        <taxon>Pseudomonadati</taxon>
        <taxon>Pseudomonadota</taxon>
        <taxon>Gammaproteobacteria</taxon>
        <taxon>Oceanospirillales</taxon>
        <taxon>Halomonadaceae</taxon>
        <taxon>Halomonas</taxon>
    </lineage>
</organism>
<evidence type="ECO:0000313" key="12">
    <source>
        <dbReference type="Proteomes" id="UP001264519"/>
    </source>
</evidence>
<comment type="caution">
    <text evidence="11">The sequence shown here is derived from an EMBL/GenBank/DDBJ whole genome shotgun (WGS) entry which is preliminary data.</text>
</comment>
<proteinExistence type="inferred from homology"/>
<feature type="transmembrane region" description="Helical" evidence="9">
    <location>
        <begin position="103"/>
        <end position="125"/>
    </location>
</feature>
<accession>A0ABU1G3T5</accession>
<dbReference type="CDD" id="cd17324">
    <property type="entry name" value="MFS_NepI_like"/>
    <property type="match status" value="1"/>
</dbReference>
<dbReference type="InterPro" id="IPR011701">
    <property type="entry name" value="MFS"/>
</dbReference>
<evidence type="ECO:0000256" key="4">
    <source>
        <dbReference type="ARBA" id="ARBA00022475"/>
    </source>
</evidence>
<dbReference type="Proteomes" id="UP001264519">
    <property type="component" value="Unassembled WGS sequence"/>
</dbReference>
<dbReference type="Pfam" id="PF07690">
    <property type="entry name" value="MFS_1"/>
    <property type="match status" value="1"/>
</dbReference>
<feature type="transmembrane region" description="Helical" evidence="9">
    <location>
        <begin position="362"/>
        <end position="384"/>
    </location>
</feature>
<name>A0ABU1G3T5_9GAMM</name>
<feature type="transmembrane region" description="Helical" evidence="9">
    <location>
        <begin position="161"/>
        <end position="186"/>
    </location>
</feature>
<evidence type="ECO:0000256" key="2">
    <source>
        <dbReference type="ARBA" id="ARBA00008335"/>
    </source>
</evidence>